<organism evidence="3 4">
    <name type="scientific">Amycolatopsis albidoflavus</name>
    <dbReference type="NCBI Taxonomy" id="102226"/>
    <lineage>
        <taxon>Bacteria</taxon>
        <taxon>Bacillati</taxon>
        <taxon>Actinomycetota</taxon>
        <taxon>Actinomycetes</taxon>
        <taxon>Pseudonocardiales</taxon>
        <taxon>Pseudonocardiaceae</taxon>
        <taxon>Amycolatopsis</taxon>
    </lineage>
</organism>
<evidence type="ECO:0000256" key="1">
    <source>
        <dbReference type="SAM" id="Coils"/>
    </source>
</evidence>
<evidence type="ECO:0000313" key="4">
    <source>
        <dbReference type="Proteomes" id="UP001597542"/>
    </source>
</evidence>
<evidence type="ECO:0000259" key="2">
    <source>
        <dbReference type="Pfam" id="PF20229"/>
    </source>
</evidence>
<proteinExistence type="predicted"/>
<sequence>MADDKWLVLVVRVPSGPSRHRVAVWRELRRVGALSLGQGAWAVPDVPGFAGGVARVTELAERGEGEVITLDAAERDGSRLVELFTADREEEWTEFLADCGKFDAEIDKEIRIVKFTMAELEEEEQSLERLRRWYRDLKARDVFGAPSAGEAEQRLKHCAERLAEYTERVFEALHQM</sequence>
<accession>A0ABW5HYX5</accession>
<keyword evidence="4" id="KW-1185">Reference proteome</keyword>
<keyword evidence="1" id="KW-0175">Coiled coil</keyword>
<feature type="coiled-coil region" evidence="1">
    <location>
        <begin position="110"/>
        <end position="168"/>
    </location>
</feature>
<dbReference type="Proteomes" id="UP001597542">
    <property type="component" value="Unassembled WGS sequence"/>
</dbReference>
<dbReference type="EMBL" id="JBHUKQ010000011">
    <property type="protein sequence ID" value="MFD2482214.1"/>
    <property type="molecule type" value="Genomic_DNA"/>
</dbReference>
<name>A0ABW5HYX5_9PSEU</name>
<gene>
    <name evidence="3" type="ORF">ACFSUT_18140</name>
</gene>
<dbReference type="InterPro" id="IPR046858">
    <property type="entry name" value="ChrB_N"/>
</dbReference>
<reference evidence="4" key="1">
    <citation type="journal article" date="2019" name="Int. J. Syst. Evol. Microbiol.">
        <title>The Global Catalogue of Microorganisms (GCM) 10K type strain sequencing project: providing services to taxonomists for standard genome sequencing and annotation.</title>
        <authorList>
            <consortium name="The Broad Institute Genomics Platform"/>
            <consortium name="The Broad Institute Genome Sequencing Center for Infectious Disease"/>
            <person name="Wu L."/>
            <person name="Ma J."/>
        </authorList>
    </citation>
    <scope>NUCLEOTIDE SEQUENCE [LARGE SCALE GENOMIC DNA]</scope>
    <source>
        <strain evidence="4">CGMCC 4.7638</strain>
    </source>
</reference>
<dbReference type="Pfam" id="PF20229">
    <property type="entry name" value="ChrB_N"/>
    <property type="match status" value="1"/>
</dbReference>
<dbReference type="RefSeq" id="WP_344264243.1">
    <property type="nucleotide sequence ID" value="NZ_BAAAHV010000002.1"/>
</dbReference>
<comment type="caution">
    <text evidence="3">The sequence shown here is derived from an EMBL/GenBank/DDBJ whole genome shotgun (WGS) entry which is preliminary data.</text>
</comment>
<feature type="domain" description="ChrB N-terminal" evidence="2">
    <location>
        <begin position="21"/>
        <end position="176"/>
    </location>
</feature>
<protein>
    <submittedName>
        <fullName evidence="3">Chromate resistance protein ChrB</fullName>
    </submittedName>
</protein>
<evidence type="ECO:0000313" key="3">
    <source>
        <dbReference type="EMBL" id="MFD2482214.1"/>
    </source>
</evidence>